<feature type="transmembrane region" description="Helical" evidence="15">
    <location>
        <begin position="93"/>
        <end position="115"/>
    </location>
</feature>
<feature type="transmembrane region" description="Helical" evidence="15">
    <location>
        <begin position="301"/>
        <end position="324"/>
    </location>
</feature>
<evidence type="ECO:0000256" key="2">
    <source>
        <dbReference type="ARBA" id="ARBA00004155"/>
    </source>
</evidence>
<feature type="domain" description="Amino acid transporter transmembrane" evidence="16">
    <location>
        <begin position="68"/>
        <end position="445"/>
    </location>
</feature>
<dbReference type="AlphaFoldDB" id="A0A0L0FEV1"/>
<organism evidence="17 18">
    <name type="scientific">Sphaeroforma arctica JP610</name>
    <dbReference type="NCBI Taxonomy" id="667725"/>
    <lineage>
        <taxon>Eukaryota</taxon>
        <taxon>Ichthyosporea</taxon>
        <taxon>Ichthyophonida</taxon>
        <taxon>Sphaeroforma</taxon>
    </lineage>
</organism>
<evidence type="ECO:0000313" key="17">
    <source>
        <dbReference type="EMBL" id="KNC75280.1"/>
    </source>
</evidence>
<accession>A0A0L0FEV1</accession>
<gene>
    <name evidence="17" type="ORF">SARC_12191</name>
</gene>
<comment type="similarity">
    <text evidence="14">Belongs to the amino acid/polyamine transporter 2 family. SLC38A9 subfamily.</text>
</comment>
<protein>
    <recommendedName>
        <fullName evidence="16">Amino acid transporter transmembrane domain-containing protein</fullName>
    </recommendedName>
</protein>
<keyword evidence="13" id="KW-0458">Lysosome</keyword>
<dbReference type="PANTHER" id="PTHR22950">
    <property type="entry name" value="AMINO ACID TRANSPORTER"/>
    <property type="match status" value="1"/>
</dbReference>
<proteinExistence type="inferred from homology"/>
<evidence type="ECO:0000256" key="1">
    <source>
        <dbReference type="ARBA" id="ARBA00004107"/>
    </source>
</evidence>
<evidence type="ECO:0000259" key="16">
    <source>
        <dbReference type="Pfam" id="PF01490"/>
    </source>
</evidence>
<dbReference type="PANTHER" id="PTHR22950:SF244">
    <property type="entry name" value="NEUTRAL AMINO ACID TRANSPORTER 9"/>
    <property type="match status" value="1"/>
</dbReference>
<comment type="subcellular location">
    <subcellularLocation>
        <location evidence="1">Late endosome membrane</location>
        <topology evidence="1">Multi-pass membrane protein</topology>
    </subcellularLocation>
    <subcellularLocation>
        <location evidence="2">Lysosome membrane</location>
        <topology evidence="2">Multi-pass membrane protein</topology>
    </subcellularLocation>
</comment>
<name>A0A0L0FEV1_9EUKA</name>
<keyword evidence="6" id="KW-0967">Endosome</keyword>
<keyword evidence="5" id="KW-0479">Metal-binding</keyword>
<feature type="transmembrane region" description="Helical" evidence="15">
    <location>
        <begin position="344"/>
        <end position="368"/>
    </location>
</feature>
<keyword evidence="11" id="KW-1015">Disulfide bond</keyword>
<feature type="transmembrane region" description="Helical" evidence="15">
    <location>
        <begin position="447"/>
        <end position="466"/>
    </location>
</feature>
<evidence type="ECO:0000256" key="12">
    <source>
        <dbReference type="ARBA" id="ARBA00023180"/>
    </source>
</evidence>
<evidence type="ECO:0000256" key="14">
    <source>
        <dbReference type="ARBA" id="ARBA00038442"/>
    </source>
</evidence>
<feature type="transmembrane region" description="Helical" evidence="15">
    <location>
        <begin position="268"/>
        <end position="289"/>
    </location>
</feature>
<dbReference type="Pfam" id="PF01490">
    <property type="entry name" value="Aa_trans"/>
    <property type="match status" value="1"/>
</dbReference>
<keyword evidence="3" id="KW-0813">Transport</keyword>
<evidence type="ECO:0000256" key="4">
    <source>
        <dbReference type="ARBA" id="ARBA00022692"/>
    </source>
</evidence>
<dbReference type="GO" id="GO:0031902">
    <property type="term" value="C:late endosome membrane"/>
    <property type="evidence" value="ECO:0007669"/>
    <property type="project" value="UniProtKB-SubCell"/>
</dbReference>
<dbReference type="RefSeq" id="XP_014149182.1">
    <property type="nucleotide sequence ID" value="XM_014293707.1"/>
</dbReference>
<feature type="transmembrane region" description="Helical" evidence="15">
    <location>
        <begin position="228"/>
        <end position="248"/>
    </location>
</feature>
<feature type="transmembrane region" description="Helical" evidence="15">
    <location>
        <begin position="197"/>
        <end position="216"/>
    </location>
</feature>
<dbReference type="GO" id="GO:0015179">
    <property type="term" value="F:L-amino acid transmembrane transporter activity"/>
    <property type="evidence" value="ECO:0007669"/>
    <property type="project" value="TreeGrafter"/>
</dbReference>
<reference evidence="17 18" key="1">
    <citation type="submission" date="2011-02" db="EMBL/GenBank/DDBJ databases">
        <title>The Genome Sequence of Sphaeroforma arctica JP610.</title>
        <authorList>
            <consortium name="The Broad Institute Genome Sequencing Platform"/>
            <person name="Russ C."/>
            <person name="Cuomo C."/>
            <person name="Young S.K."/>
            <person name="Zeng Q."/>
            <person name="Gargeya S."/>
            <person name="Alvarado L."/>
            <person name="Berlin A."/>
            <person name="Chapman S.B."/>
            <person name="Chen Z."/>
            <person name="Freedman E."/>
            <person name="Gellesch M."/>
            <person name="Goldberg J."/>
            <person name="Griggs A."/>
            <person name="Gujja S."/>
            <person name="Heilman E."/>
            <person name="Heiman D."/>
            <person name="Howarth C."/>
            <person name="Mehta T."/>
            <person name="Neiman D."/>
            <person name="Pearson M."/>
            <person name="Roberts A."/>
            <person name="Saif S."/>
            <person name="Shea T."/>
            <person name="Shenoy N."/>
            <person name="Sisk P."/>
            <person name="Stolte C."/>
            <person name="Sykes S."/>
            <person name="White J."/>
            <person name="Yandava C."/>
            <person name="Burger G."/>
            <person name="Gray M.W."/>
            <person name="Holland P.W.H."/>
            <person name="King N."/>
            <person name="Lang F.B.F."/>
            <person name="Roger A.J."/>
            <person name="Ruiz-Trillo I."/>
            <person name="Haas B."/>
            <person name="Nusbaum C."/>
            <person name="Birren B."/>
        </authorList>
    </citation>
    <scope>NUCLEOTIDE SEQUENCE [LARGE SCALE GENOMIC DNA]</scope>
    <source>
        <strain evidence="17 18">JP610</strain>
    </source>
</reference>
<keyword evidence="8 15" id="KW-1133">Transmembrane helix</keyword>
<dbReference type="OrthoDB" id="294730at2759"/>
<keyword evidence="9" id="KW-0915">Sodium</keyword>
<feature type="transmembrane region" description="Helical" evidence="15">
    <location>
        <begin position="148"/>
        <end position="177"/>
    </location>
</feature>
<evidence type="ECO:0000256" key="13">
    <source>
        <dbReference type="ARBA" id="ARBA00023228"/>
    </source>
</evidence>
<sequence>MPHFLYQNVYSRYKYYQKLTSGALERGASQQLAVPDHIVPSYLFILHGEKIKEEAAQGKRLTQGSVVTIFSIWNTLMGSSILSMPWAIQQSGWALAIFLVVFVGSVCLYTAILICRVGDHHRYVQNAIDWSDIVLEHLGRPGHVANTFFSILTLGGACLVYWVLMSNFLFKTVALFISSKPVIPTMELGAHHESGETWWWSLKTAPIFLVLLLLPAINMKEMTLFTKFNSLGVVSIVYILIFALQNLTTGFSLSEPDGTPMPLYSGKFPAMTGVLFLSFFVHNMVLAILRNNEHQDKNVRDISIAFGCTAMTYLLVGVTFFIAYKGFHKDIPSNILDSFGSDNYWALVCRVFLLFQIITVYPLICFVIRIQVFQVMYGQDYPGPGPVFTLNTIIVTCCVLTAIFYANVGSILKWTGAVSGTICVFILPIGVWLSVQKRRNQLTKMSFVGHGVLVLLAVMNFVAQFFV</sequence>
<evidence type="ECO:0000256" key="11">
    <source>
        <dbReference type="ARBA" id="ARBA00023157"/>
    </source>
</evidence>
<keyword evidence="10 15" id="KW-0472">Membrane</keyword>
<dbReference type="GeneID" id="25912695"/>
<dbReference type="GO" id="GO:0005765">
    <property type="term" value="C:lysosomal membrane"/>
    <property type="evidence" value="ECO:0007669"/>
    <property type="project" value="UniProtKB-SubCell"/>
</dbReference>
<evidence type="ECO:0000256" key="15">
    <source>
        <dbReference type="SAM" id="Phobius"/>
    </source>
</evidence>
<dbReference type="EMBL" id="KQ243727">
    <property type="protein sequence ID" value="KNC75280.1"/>
    <property type="molecule type" value="Genomic_DNA"/>
</dbReference>
<evidence type="ECO:0000256" key="3">
    <source>
        <dbReference type="ARBA" id="ARBA00022448"/>
    </source>
</evidence>
<evidence type="ECO:0000256" key="5">
    <source>
        <dbReference type="ARBA" id="ARBA00022723"/>
    </source>
</evidence>
<keyword evidence="7" id="KW-0029">Amino-acid transport</keyword>
<evidence type="ECO:0000256" key="6">
    <source>
        <dbReference type="ARBA" id="ARBA00022753"/>
    </source>
</evidence>
<evidence type="ECO:0000256" key="9">
    <source>
        <dbReference type="ARBA" id="ARBA00023053"/>
    </source>
</evidence>
<feature type="transmembrane region" description="Helical" evidence="15">
    <location>
        <begin position="66"/>
        <end position="87"/>
    </location>
</feature>
<keyword evidence="4 15" id="KW-0812">Transmembrane</keyword>
<evidence type="ECO:0000256" key="8">
    <source>
        <dbReference type="ARBA" id="ARBA00022989"/>
    </source>
</evidence>
<evidence type="ECO:0000256" key="10">
    <source>
        <dbReference type="ARBA" id="ARBA00023136"/>
    </source>
</evidence>
<dbReference type="InterPro" id="IPR013057">
    <property type="entry name" value="AA_transpt_TM"/>
</dbReference>
<dbReference type="eggNOG" id="KOG1305">
    <property type="taxonomic scope" value="Eukaryota"/>
</dbReference>
<feature type="transmembrane region" description="Helical" evidence="15">
    <location>
        <begin position="388"/>
        <end position="408"/>
    </location>
</feature>
<evidence type="ECO:0000256" key="7">
    <source>
        <dbReference type="ARBA" id="ARBA00022970"/>
    </source>
</evidence>
<dbReference type="STRING" id="667725.A0A0L0FEV1"/>
<keyword evidence="18" id="KW-1185">Reference proteome</keyword>
<dbReference type="GO" id="GO:0046872">
    <property type="term" value="F:metal ion binding"/>
    <property type="evidence" value="ECO:0007669"/>
    <property type="project" value="UniProtKB-KW"/>
</dbReference>
<keyword evidence="12" id="KW-0325">Glycoprotein</keyword>
<dbReference type="Proteomes" id="UP000054560">
    <property type="component" value="Unassembled WGS sequence"/>
</dbReference>
<evidence type="ECO:0000313" key="18">
    <source>
        <dbReference type="Proteomes" id="UP000054560"/>
    </source>
</evidence>
<feature type="transmembrane region" description="Helical" evidence="15">
    <location>
        <begin position="414"/>
        <end position="435"/>
    </location>
</feature>